<protein>
    <submittedName>
        <fullName evidence="1">Uncharacterized protein</fullName>
    </submittedName>
</protein>
<reference evidence="1 2" key="2">
    <citation type="submission" date="2018-07" db="EMBL/GenBank/DDBJ databases">
        <title>Pontibacter sp. 2b14 genomic sequence and assembly.</title>
        <authorList>
            <person name="Du Z.-J."/>
        </authorList>
    </citation>
    <scope>NUCLEOTIDE SEQUENCE [LARGE SCALE GENOMIC DNA]</scope>
    <source>
        <strain evidence="1 2">2b14</strain>
    </source>
</reference>
<reference evidence="1 2" key="1">
    <citation type="submission" date="2018-06" db="EMBL/GenBank/DDBJ databases">
        <authorList>
            <person name="Liu Z.-W."/>
        </authorList>
    </citation>
    <scope>NUCLEOTIDE SEQUENCE [LARGE SCALE GENOMIC DNA]</scope>
    <source>
        <strain evidence="1 2">2b14</strain>
    </source>
</reference>
<evidence type="ECO:0000313" key="2">
    <source>
        <dbReference type="Proteomes" id="UP000251692"/>
    </source>
</evidence>
<dbReference type="Proteomes" id="UP000251692">
    <property type="component" value="Unassembled WGS sequence"/>
</dbReference>
<evidence type="ECO:0000313" key="1">
    <source>
        <dbReference type="EMBL" id="RAU84335.1"/>
    </source>
</evidence>
<accession>A0A364RJ85</accession>
<name>A0A364RJ85_9BACT</name>
<comment type="caution">
    <text evidence="1">The sequence shown here is derived from an EMBL/GenBank/DDBJ whole genome shotgun (WGS) entry which is preliminary data.</text>
</comment>
<organism evidence="1 2">
    <name type="scientific">Pontibacter arcticus</name>
    <dbReference type="NCBI Taxonomy" id="2080288"/>
    <lineage>
        <taxon>Bacteria</taxon>
        <taxon>Pseudomonadati</taxon>
        <taxon>Bacteroidota</taxon>
        <taxon>Cytophagia</taxon>
        <taxon>Cytophagales</taxon>
        <taxon>Hymenobacteraceae</taxon>
        <taxon>Pontibacter</taxon>
    </lineage>
</organism>
<gene>
    <name evidence="1" type="ORF">DP923_04670</name>
</gene>
<dbReference type="AlphaFoldDB" id="A0A364RJ85"/>
<sequence length="59" mass="6646">MFSYLWATGCLLQATATNYQWVKAAEVRLAAFFYLTNKQNEQDVKLKATVTGKGKRIAS</sequence>
<keyword evidence="2" id="KW-1185">Reference proteome</keyword>
<dbReference type="EMBL" id="QMDV01000001">
    <property type="protein sequence ID" value="RAU84335.1"/>
    <property type="molecule type" value="Genomic_DNA"/>
</dbReference>
<proteinExistence type="predicted"/>